<keyword evidence="3" id="KW-1185">Reference proteome</keyword>
<organism evidence="2 3">
    <name type="scientific">Clostridium colicanis DSM 13634</name>
    <dbReference type="NCBI Taxonomy" id="1121305"/>
    <lineage>
        <taxon>Bacteria</taxon>
        <taxon>Bacillati</taxon>
        <taxon>Bacillota</taxon>
        <taxon>Clostridia</taxon>
        <taxon>Eubacteriales</taxon>
        <taxon>Clostridiaceae</taxon>
        <taxon>Clostridium</taxon>
    </lineage>
</organism>
<dbReference type="GO" id="GO:0016020">
    <property type="term" value="C:membrane"/>
    <property type="evidence" value="ECO:0007669"/>
    <property type="project" value="InterPro"/>
</dbReference>
<dbReference type="InterPro" id="IPR036890">
    <property type="entry name" value="HATPase_C_sf"/>
</dbReference>
<dbReference type="Gene3D" id="3.30.565.10">
    <property type="entry name" value="Histidine kinase-like ATPase, C-terminal domain"/>
    <property type="match status" value="1"/>
</dbReference>
<accession>A0A151APE7</accession>
<dbReference type="InterPro" id="IPR018771">
    <property type="entry name" value="PocR_dom"/>
</dbReference>
<dbReference type="EMBL" id="LTBB01000003">
    <property type="protein sequence ID" value="KYH29506.1"/>
    <property type="molecule type" value="Genomic_DNA"/>
</dbReference>
<dbReference type="PANTHER" id="PTHR34220">
    <property type="entry name" value="SENSOR HISTIDINE KINASE YPDA"/>
    <property type="match status" value="1"/>
</dbReference>
<dbReference type="RefSeq" id="WP_061857657.1">
    <property type="nucleotide sequence ID" value="NZ_LTBB01000003.1"/>
</dbReference>
<dbReference type="STRING" id="1121305.CLCOL_07370"/>
<comment type="caution">
    <text evidence="2">The sequence shown here is derived from an EMBL/GenBank/DDBJ whole genome shotgun (WGS) entry which is preliminary data.</text>
</comment>
<dbReference type="SMART" id="SM00387">
    <property type="entry name" value="HATPase_c"/>
    <property type="match status" value="1"/>
</dbReference>
<dbReference type="InterPro" id="IPR010559">
    <property type="entry name" value="Sig_transdc_His_kin_internal"/>
</dbReference>
<dbReference type="EC" id="2.7.13.3" evidence="2"/>
<dbReference type="Pfam" id="PF10114">
    <property type="entry name" value="PocR"/>
    <property type="match status" value="1"/>
</dbReference>
<dbReference type="AlphaFoldDB" id="A0A151APE7"/>
<dbReference type="PANTHER" id="PTHR34220:SF7">
    <property type="entry name" value="SENSOR HISTIDINE KINASE YPDA"/>
    <property type="match status" value="1"/>
</dbReference>
<keyword evidence="2" id="KW-0808">Transferase</keyword>
<gene>
    <name evidence="2" type="primary">yehU_2</name>
    <name evidence="2" type="ORF">CLCOL_07370</name>
</gene>
<keyword evidence="2" id="KW-0418">Kinase</keyword>
<dbReference type="Proteomes" id="UP000075374">
    <property type="component" value="Unassembled WGS sequence"/>
</dbReference>
<evidence type="ECO:0000313" key="3">
    <source>
        <dbReference type="Proteomes" id="UP000075374"/>
    </source>
</evidence>
<proteinExistence type="predicted"/>
<dbReference type="GO" id="GO:0000155">
    <property type="term" value="F:phosphorelay sensor kinase activity"/>
    <property type="evidence" value="ECO:0007669"/>
    <property type="project" value="InterPro"/>
</dbReference>
<dbReference type="SUPFAM" id="SSF55874">
    <property type="entry name" value="ATPase domain of HSP90 chaperone/DNA topoisomerase II/histidine kinase"/>
    <property type="match status" value="1"/>
</dbReference>
<dbReference type="Pfam" id="PF02518">
    <property type="entry name" value="HATPase_c"/>
    <property type="match status" value="1"/>
</dbReference>
<dbReference type="PATRIC" id="fig|1121305.3.peg.748"/>
<evidence type="ECO:0000313" key="2">
    <source>
        <dbReference type="EMBL" id="KYH29506.1"/>
    </source>
</evidence>
<dbReference type="InterPro" id="IPR050640">
    <property type="entry name" value="Bact_2-comp_sensor_kinase"/>
</dbReference>
<dbReference type="Pfam" id="PF06580">
    <property type="entry name" value="His_kinase"/>
    <property type="match status" value="1"/>
</dbReference>
<sequence length="403" mass="45784">MDSLKDYKFSDIINIKTLKDIQDKLAKIVNFSAITVDINGIPVCKENNFTPFCKLIRSSPKGCNRCISCDAQASFLAVQDKKTRVYTCHAGLIDCAAPIIVNDIYLGAVLGGQVLLKGQQTRDSIDLNRISQEYEIPLDKLTEAAECIEIVESDYVQNCTEFYTFLANYIAQMGMQTIIQKKLLKESQDKMKLEQYAKKMQLKTIKAQINPHFLFNTLNTIGRMALIEDAPATEELIYNLSDLLRYNLRNVEEFPKLKDEIDNIKRYLFIQTMRYSDRITYEIEIENSLNDCRILAMTLQPIVENSIVHGLETKKEGGHIKIKAYSVSEKDMVIDVIDNGKGIDSSILNILNIAEDLSDTSFGIGIQNTSNRLKHYFGKNYGLKIKSEPNIETKVSIFIPKLK</sequence>
<evidence type="ECO:0000259" key="1">
    <source>
        <dbReference type="SMART" id="SM00387"/>
    </source>
</evidence>
<dbReference type="InterPro" id="IPR003594">
    <property type="entry name" value="HATPase_dom"/>
</dbReference>
<reference evidence="2 3" key="1">
    <citation type="submission" date="2016-02" db="EMBL/GenBank/DDBJ databases">
        <title>Genome sequence of Clostridium colicanis DSM 13634.</title>
        <authorList>
            <person name="Poehlein A."/>
            <person name="Daniel R."/>
        </authorList>
    </citation>
    <scope>NUCLEOTIDE SEQUENCE [LARGE SCALE GENOMIC DNA]</scope>
    <source>
        <strain evidence="2 3">DSM 13634</strain>
    </source>
</reference>
<name>A0A151APE7_9CLOT</name>
<feature type="domain" description="Histidine kinase/HSP90-like ATPase" evidence="1">
    <location>
        <begin position="290"/>
        <end position="403"/>
    </location>
</feature>
<protein>
    <submittedName>
        <fullName evidence="2">Sensor histidine kinase YehU</fullName>
        <ecNumber evidence="2">2.7.13.3</ecNumber>
    </submittedName>
</protein>